<protein>
    <submittedName>
        <fullName evidence="1">Uncharacterized protein</fullName>
    </submittedName>
</protein>
<dbReference type="Proteomes" id="UP000305095">
    <property type="component" value="Unassembled WGS sequence"/>
</dbReference>
<comment type="caution">
    <text evidence="1">The sequence shown here is derived from an EMBL/GenBank/DDBJ whole genome shotgun (WGS) entry which is preliminary data.</text>
</comment>
<accession>A0A4U6SBL9</accession>
<dbReference type="EMBL" id="SZZP01000001">
    <property type="protein sequence ID" value="TKV83812.1"/>
    <property type="molecule type" value="Genomic_DNA"/>
</dbReference>
<dbReference type="RefSeq" id="WP_137476378.1">
    <property type="nucleotide sequence ID" value="NZ_SZZP01000001.1"/>
</dbReference>
<reference evidence="1 2" key="1">
    <citation type="submission" date="2019-05" db="EMBL/GenBank/DDBJ databases">
        <title>Draft Genome of Bradyrhizobium elkanii strain SEMIA 938, Used in Commercial Inoculants for Lupinus spp. in Brazil.</title>
        <authorList>
            <person name="Hungria M."/>
            <person name="Delamuta J.R.M."/>
            <person name="Ribeiro R.A."/>
            <person name="Nogueira M.A."/>
        </authorList>
    </citation>
    <scope>NUCLEOTIDE SEQUENCE [LARGE SCALE GENOMIC DNA]</scope>
    <source>
        <strain evidence="1 2">Semia 938</strain>
    </source>
</reference>
<name>A0A4U6SBL9_BRAEL</name>
<dbReference type="AlphaFoldDB" id="A0A4U6SBL9"/>
<proteinExistence type="predicted"/>
<organism evidence="1 2">
    <name type="scientific">Bradyrhizobium elkanii</name>
    <dbReference type="NCBI Taxonomy" id="29448"/>
    <lineage>
        <taxon>Bacteria</taxon>
        <taxon>Pseudomonadati</taxon>
        <taxon>Pseudomonadota</taxon>
        <taxon>Alphaproteobacteria</taxon>
        <taxon>Hyphomicrobiales</taxon>
        <taxon>Nitrobacteraceae</taxon>
        <taxon>Bradyrhizobium</taxon>
    </lineage>
</organism>
<sequence>MVGYPILWDETFSIDQLSKCCPYEISEIEEYLFGNHYHWSLDEELTTFEVVDSHVQLRNAERHYWLFEARDRAKQRQWLVVIGTGKSPFDPSKKMKRWMYAMTNDDNLSLEQFLDQEYREQLAADRRSR</sequence>
<evidence type="ECO:0000313" key="1">
    <source>
        <dbReference type="EMBL" id="TKV83812.1"/>
    </source>
</evidence>
<evidence type="ECO:0000313" key="2">
    <source>
        <dbReference type="Proteomes" id="UP000305095"/>
    </source>
</evidence>
<gene>
    <name evidence="1" type="ORF">FDV58_01000</name>
</gene>